<dbReference type="PANTHER" id="PTHR36513:SF1">
    <property type="entry name" value="TRANSMEMBRANE PROTEIN"/>
    <property type="match status" value="1"/>
</dbReference>
<evidence type="ECO:0000313" key="1">
    <source>
        <dbReference type="EMBL" id="ARE82630.1"/>
    </source>
</evidence>
<dbReference type="RefSeq" id="WP_081508558.1">
    <property type="nucleotide sequence ID" value="NZ_JAHXRP010000003.1"/>
</dbReference>
<dbReference type="Gene3D" id="3.40.50.1820">
    <property type="entry name" value="alpha/beta hydrolase"/>
    <property type="match status" value="1"/>
</dbReference>
<proteinExistence type="predicted"/>
<dbReference type="Proteomes" id="UP000192273">
    <property type="component" value="Chromosome"/>
</dbReference>
<reference evidence="1 2" key="1">
    <citation type="submission" date="2017-03" db="EMBL/GenBank/DDBJ databases">
        <title>Genome Sequence of Roseovarius mucosus strain SMR3 Isolated from a culture of the Diatom Skeletonema marinoi.</title>
        <authorList>
            <person name="Topel M."/>
            <person name="Pinder M."/>
            <person name="Johansson O.N."/>
            <person name="Kourtchenko O."/>
            <person name="Godhe A."/>
            <person name="Clarke A.K."/>
        </authorList>
    </citation>
    <scope>NUCLEOTIDE SEQUENCE [LARGE SCALE GENOMIC DNA]</scope>
    <source>
        <strain evidence="1 2">SMR3</strain>
    </source>
</reference>
<protein>
    <submittedName>
        <fullName evidence="1">Esterase</fullName>
    </submittedName>
</protein>
<dbReference type="OrthoDB" id="9797755at2"/>
<gene>
    <name evidence="1" type="ORF">ROSMUCSMR3_01135</name>
</gene>
<dbReference type="EMBL" id="CP020474">
    <property type="protein sequence ID" value="ARE82630.1"/>
    <property type="molecule type" value="Genomic_DNA"/>
</dbReference>
<organism evidence="1 2">
    <name type="scientific">Roseovarius mucosus</name>
    <dbReference type="NCBI Taxonomy" id="215743"/>
    <lineage>
        <taxon>Bacteria</taxon>
        <taxon>Pseudomonadati</taxon>
        <taxon>Pseudomonadota</taxon>
        <taxon>Alphaproteobacteria</taxon>
        <taxon>Rhodobacterales</taxon>
        <taxon>Roseobacteraceae</taxon>
        <taxon>Roseovarius</taxon>
    </lineage>
</organism>
<evidence type="ECO:0000313" key="2">
    <source>
        <dbReference type="Proteomes" id="UP000192273"/>
    </source>
</evidence>
<name>A0A1V0RLI0_9RHOB</name>
<sequence length="359" mass="39193">MGQGVNWAECVRRAMLGGAILLLAACSPRVTAERAAPNPAATIQPVYVATGRKLDQTGPIFGLERPEGLRFFRADVSVPPTHTPGQIEWPDGPPDAATDFVVTGTEVYDGAAAMQRAMRRAHPETRETLLFVHGYNNTLSEAMYRLAQIQTDFDTAMPGVLFSWPSAGDPRGYIYDRDSVLFARDDLQKVLRQLTDAPGDRVFLLAHSMGSSLVMEALRSIALSEDRHLLRRISGVVLMSPDIDPDVFDRQAEAIGELPQPFLIFITKADRALSLSGFITGRKPRLGMIDRADKVQRPDVQVIDFTALADGSGLNHFVPVTSPAAIDFLRGIMAGTNGISGEFVRDMTLSLPKPRVLLP</sequence>
<keyword evidence="2" id="KW-1185">Reference proteome</keyword>
<accession>A0A1V0RLI0</accession>
<dbReference type="SUPFAM" id="SSF53474">
    <property type="entry name" value="alpha/beta-Hydrolases"/>
    <property type="match status" value="1"/>
</dbReference>
<dbReference type="KEGG" id="rmm:ROSMUCSMR3_01135"/>
<dbReference type="InterPro" id="IPR010297">
    <property type="entry name" value="DUF900_hydrolase"/>
</dbReference>
<dbReference type="InterPro" id="IPR029058">
    <property type="entry name" value="AB_hydrolase_fold"/>
</dbReference>
<dbReference type="Pfam" id="PF05990">
    <property type="entry name" value="DUF900"/>
    <property type="match status" value="1"/>
</dbReference>
<dbReference type="PANTHER" id="PTHR36513">
    <property type="entry name" value="ABC TRANSMEMBRANE TYPE-1 DOMAIN-CONTAINING PROTEIN"/>
    <property type="match status" value="1"/>
</dbReference>
<dbReference type="AlphaFoldDB" id="A0A1V0RLI0"/>